<accession>A0A2G8RZK3</accession>
<organism evidence="2 3">
    <name type="scientific">Ganoderma sinense ZZ0214-1</name>
    <dbReference type="NCBI Taxonomy" id="1077348"/>
    <lineage>
        <taxon>Eukaryota</taxon>
        <taxon>Fungi</taxon>
        <taxon>Dikarya</taxon>
        <taxon>Basidiomycota</taxon>
        <taxon>Agaricomycotina</taxon>
        <taxon>Agaricomycetes</taxon>
        <taxon>Polyporales</taxon>
        <taxon>Polyporaceae</taxon>
        <taxon>Ganoderma</taxon>
    </lineage>
</organism>
<sequence length="302" mass="32854">MPNYPGRSCSVCHKHGCIQDHQQWCYMDDGVLTQTVLEGLGEVFRRSGHPQVPYPPLLQIVRNMYMMDAERQYVWPSASASASFPPLSSCLPCSSTFEFPSEALDLFAGNNADGLAGCIQDAFVGPPPHPTDGQRADNGRFIGPDHARFLEMPSSNPRAPAAANAPYMQCEPSPSYTAFATWAQGYVAEPHVPGPNKDMSYASQSRPPPPLEPSLPSPIPSPVPSVSPIERLEQGTYQHKQLFEGTPAGPIHFNAGLGVRYGALDTLIDGAEPAFIPSASIGMKASIRFEVCFQREARRLRV</sequence>
<dbReference type="Proteomes" id="UP000230002">
    <property type="component" value="Unassembled WGS sequence"/>
</dbReference>
<feature type="compositionally biased region" description="Pro residues" evidence="1">
    <location>
        <begin position="206"/>
        <end position="224"/>
    </location>
</feature>
<keyword evidence="3" id="KW-1185">Reference proteome</keyword>
<evidence type="ECO:0000256" key="1">
    <source>
        <dbReference type="SAM" id="MobiDB-lite"/>
    </source>
</evidence>
<protein>
    <submittedName>
        <fullName evidence="2">Uncharacterized protein</fullName>
    </submittedName>
</protein>
<evidence type="ECO:0000313" key="2">
    <source>
        <dbReference type="EMBL" id="PIL26914.1"/>
    </source>
</evidence>
<evidence type="ECO:0000313" key="3">
    <source>
        <dbReference type="Proteomes" id="UP000230002"/>
    </source>
</evidence>
<proteinExistence type="predicted"/>
<reference evidence="2 3" key="1">
    <citation type="journal article" date="2015" name="Sci. Rep.">
        <title>Chromosome-level genome map provides insights into diverse defense mechanisms in the medicinal fungus Ganoderma sinense.</title>
        <authorList>
            <person name="Zhu Y."/>
            <person name="Xu J."/>
            <person name="Sun C."/>
            <person name="Zhou S."/>
            <person name="Xu H."/>
            <person name="Nelson D.R."/>
            <person name="Qian J."/>
            <person name="Song J."/>
            <person name="Luo H."/>
            <person name="Xiang L."/>
            <person name="Li Y."/>
            <person name="Xu Z."/>
            <person name="Ji A."/>
            <person name="Wang L."/>
            <person name="Lu S."/>
            <person name="Hayward A."/>
            <person name="Sun W."/>
            <person name="Li X."/>
            <person name="Schwartz D.C."/>
            <person name="Wang Y."/>
            <person name="Chen S."/>
        </authorList>
    </citation>
    <scope>NUCLEOTIDE SEQUENCE [LARGE SCALE GENOMIC DNA]</scope>
    <source>
        <strain evidence="2 3">ZZ0214-1</strain>
    </source>
</reference>
<feature type="region of interest" description="Disordered" evidence="1">
    <location>
        <begin position="194"/>
        <end position="224"/>
    </location>
</feature>
<gene>
    <name evidence="2" type="ORF">GSI_10052</name>
</gene>
<dbReference type="AlphaFoldDB" id="A0A2G8RZK3"/>
<name>A0A2G8RZK3_9APHY</name>
<comment type="caution">
    <text evidence="2">The sequence shown here is derived from an EMBL/GenBank/DDBJ whole genome shotgun (WGS) entry which is preliminary data.</text>
</comment>
<dbReference type="EMBL" id="AYKW01000034">
    <property type="protein sequence ID" value="PIL26914.1"/>
    <property type="molecule type" value="Genomic_DNA"/>
</dbReference>